<dbReference type="SMART" id="SM00471">
    <property type="entry name" value="HDc"/>
    <property type="match status" value="1"/>
</dbReference>
<dbReference type="PROSITE" id="PS50112">
    <property type="entry name" value="PAS"/>
    <property type="match status" value="1"/>
</dbReference>
<dbReference type="InterPro" id="IPR000160">
    <property type="entry name" value="GGDEF_dom"/>
</dbReference>
<dbReference type="SUPFAM" id="SSF55785">
    <property type="entry name" value="PYP-like sensor domain (PAS domain)"/>
    <property type="match status" value="2"/>
</dbReference>
<keyword evidence="9" id="KW-1185">Reference proteome</keyword>
<keyword evidence="1" id="KW-0472">Membrane</keyword>
<dbReference type="RefSeq" id="WP_117330920.1">
    <property type="nucleotide sequence ID" value="NZ_QUWK01000010.1"/>
</dbReference>
<dbReference type="InterPro" id="IPR003607">
    <property type="entry name" value="HD/PDEase_dom"/>
</dbReference>
<dbReference type="Gene3D" id="3.30.70.270">
    <property type="match status" value="1"/>
</dbReference>
<dbReference type="Pfam" id="PF13188">
    <property type="entry name" value="PAS_8"/>
    <property type="match status" value="1"/>
</dbReference>
<feature type="domain" description="HD-GYP" evidence="7">
    <location>
        <begin position="750"/>
        <end position="945"/>
    </location>
</feature>
<keyword evidence="2" id="KW-0732">Signal</keyword>
<dbReference type="InterPro" id="IPR000700">
    <property type="entry name" value="PAS-assoc_C"/>
</dbReference>
<accession>A0A372MF01</accession>
<dbReference type="NCBIfam" id="TIGR00229">
    <property type="entry name" value="sensory_box"/>
    <property type="match status" value="1"/>
</dbReference>
<dbReference type="CDD" id="cd00077">
    <property type="entry name" value="HDc"/>
    <property type="match status" value="1"/>
</dbReference>
<keyword evidence="1" id="KW-0812">Transmembrane</keyword>
<dbReference type="CDD" id="cd00130">
    <property type="entry name" value="PAS"/>
    <property type="match status" value="1"/>
</dbReference>
<dbReference type="SUPFAM" id="SSF55073">
    <property type="entry name" value="Nucleotide cyclase"/>
    <property type="match status" value="1"/>
</dbReference>
<dbReference type="CDD" id="cd01949">
    <property type="entry name" value="GGDEF"/>
    <property type="match status" value="1"/>
</dbReference>
<dbReference type="SUPFAM" id="SSF109604">
    <property type="entry name" value="HD-domain/PDEase-like"/>
    <property type="match status" value="1"/>
</dbReference>
<feature type="domain" description="PAC" evidence="4">
    <location>
        <begin position="549"/>
        <end position="602"/>
    </location>
</feature>
<dbReference type="InterPro" id="IPR006674">
    <property type="entry name" value="HD_domain"/>
</dbReference>
<dbReference type="PROSITE" id="PS51831">
    <property type="entry name" value="HD"/>
    <property type="match status" value="1"/>
</dbReference>
<dbReference type="InterPro" id="IPR037522">
    <property type="entry name" value="HD_GYP_dom"/>
</dbReference>
<dbReference type="PROSITE" id="PS51832">
    <property type="entry name" value="HD_GYP"/>
    <property type="match status" value="1"/>
</dbReference>
<feature type="signal peptide" evidence="2">
    <location>
        <begin position="1"/>
        <end position="21"/>
    </location>
</feature>
<dbReference type="PROSITE" id="PS50113">
    <property type="entry name" value="PAC"/>
    <property type="match status" value="1"/>
</dbReference>
<dbReference type="SMART" id="SM00091">
    <property type="entry name" value="PAS"/>
    <property type="match status" value="2"/>
</dbReference>
<evidence type="ECO:0000259" key="7">
    <source>
        <dbReference type="PROSITE" id="PS51832"/>
    </source>
</evidence>
<reference evidence="8 9" key="2">
    <citation type="submission" date="2018-09" db="EMBL/GenBank/DDBJ databases">
        <title>Genome of Sphaerochaeta halotolerans strain 4-11.</title>
        <authorList>
            <person name="Nazina T.N."/>
            <person name="Sokolova D.S."/>
        </authorList>
    </citation>
    <scope>NUCLEOTIDE SEQUENCE [LARGE SCALE GENOMIC DNA]</scope>
    <source>
        <strain evidence="8 9">4-11</strain>
    </source>
</reference>
<feature type="transmembrane region" description="Helical" evidence="1">
    <location>
        <begin position="274"/>
        <end position="293"/>
    </location>
</feature>
<dbReference type="Gene3D" id="1.10.3210.10">
    <property type="entry name" value="Hypothetical protein af1432"/>
    <property type="match status" value="1"/>
</dbReference>
<feature type="chain" id="PRO_5016970625" evidence="2">
    <location>
        <begin position="22"/>
        <end position="950"/>
    </location>
</feature>
<proteinExistence type="predicted"/>
<dbReference type="InterPro" id="IPR001638">
    <property type="entry name" value="Solute-binding_3/MltF_N"/>
</dbReference>
<dbReference type="InterPro" id="IPR043128">
    <property type="entry name" value="Rev_trsase/Diguanyl_cyclase"/>
</dbReference>
<dbReference type="CDD" id="cd01007">
    <property type="entry name" value="PBP2_BvgS_HisK_like"/>
    <property type="match status" value="1"/>
</dbReference>
<organism evidence="8 9">
    <name type="scientific">Sphaerochaeta halotolerans</name>
    <dbReference type="NCBI Taxonomy" id="2293840"/>
    <lineage>
        <taxon>Bacteria</taxon>
        <taxon>Pseudomonadati</taxon>
        <taxon>Spirochaetota</taxon>
        <taxon>Spirochaetia</taxon>
        <taxon>Spirochaetales</taxon>
        <taxon>Sphaerochaetaceae</taxon>
        <taxon>Sphaerochaeta</taxon>
    </lineage>
</organism>
<evidence type="ECO:0000256" key="2">
    <source>
        <dbReference type="SAM" id="SignalP"/>
    </source>
</evidence>
<dbReference type="InterPro" id="IPR029787">
    <property type="entry name" value="Nucleotide_cyclase"/>
</dbReference>
<dbReference type="InterPro" id="IPR000014">
    <property type="entry name" value="PAS"/>
</dbReference>
<dbReference type="EMBL" id="QUWK01000010">
    <property type="protein sequence ID" value="RFU94351.1"/>
    <property type="molecule type" value="Genomic_DNA"/>
</dbReference>
<evidence type="ECO:0000259" key="6">
    <source>
        <dbReference type="PROSITE" id="PS51831"/>
    </source>
</evidence>
<dbReference type="SMART" id="SM00267">
    <property type="entry name" value="GGDEF"/>
    <property type="match status" value="1"/>
</dbReference>
<dbReference type="Pfam" id="PF00497">
    <property type="entry name" value="SBP_bac_3"/>
    <property type="match status" value="1"/>
</dbReference>
<comment type="caution">
    <text evidence="8">The sequence shown here is derived from an EMBL/GenBank/DDBJ whole genome shotgun (WGS) entry which is preliminary data.</text>
</comment>
<dbReference type="AlphaFoldDB" id="A0A372MF01"/>
<dbReference type="Gene3D" id="3.40.190.10">
    <property type="entry name" value="Periplasmic binding protein-like II"/>
    <property type="match status" value="2"/>
</dbReference>
<keyword evidence="1" id="KW-1133">Transmembrane helix</keyword>
<dbReference type="PANTHER" id="PTHR43155:SF2">
    <property type="entry name" value="CYCLIC DI-GMP PHOSPHODIESTERASE PA4108"/>
    <property type="match status" value="1"/>
</dbReference>
<dbReference type="Pfam" id="PF00990">
    <property type="entry name" value="GGDEF"/>
    <property type="match status" value="1"/>
</dbReference>
<evidence type="ECO:0000313" key="8">
    <source>
        <dbReference type="EMBL" id="RFU94351.1"/>
    </source>
</evidence>
<dbReference type="OrthoDB" id="9781505at2"/>
<dbReference type="SUPFAM" id="SSF53850">
    <property type="entry name" value="Periplasmic binding protein-like II"/>
    <property type="match status" value="1"/>
</dbReference>
<reference evidence="9" key="1">
    <citation type="submission" date="2018-08" db="EMBL/GenBank/DDBJ databases">
        <authorList>
            <person name="Grouzdev D.S."/>
            <person name="Krutkina M.S."/>
        </authorList>
    </citation>
    <scope>NUCLEOTIDE SEQUENCE [LARGE SCALE GENOMIC DNA]</scope>
    <source>
        <strain evidence="9">4-11</strain>
    </source>
</reference>
<dbReference type="SMART" id="SM00062">
    <property type="entry name" value="PBPb"/>
    <property type="match status" value="1"/>
</dbReference>
<dbReference type="Pfam" id="PF13487">
    <property type="entry name" value="HD_5"/>
    <property type="match status" value="1"/>
</dbReference>
<evidence type="ECO:0000259" key="3">
    <source>
        <dbReference type="PROSITE" id="PS50112"/>
    </source>
</evidence>
<evidence type="ECO:0000256" key="1">
    <source>
        <dbReference type="SAM" id="Phobius"/>
    </source>
</evidence>
<dbReference type="Pfam" id="PF13426">
    <property type="entry name" value="PAS_9"/>
    <property type="match status" value="1"/>
</dbReference>
<dbReference type="PANTHER" id="PTHR43155">
    <property type="entry name" value="CYCLIC DI-GMP PHOSPHODIESTERASE PA4108-RELATED"/>
    <property type="match status" value="1"/>
</dbReference>
<dbReference type="PROSITE" id="PS50887">
    <property type="entry name" value="GGDEF"/>
    <property type="match status" value="1"/>
</dbReference>
<dbReference type="NCBIfam" id="TIGR00254">
    <property type="entry name" value="GGDEF"/>
    <property type="match status" value="1"/>
</dbReference>
<feature type="domain" description="HD" evidence="6">
    <location>
        <begin position="772"/>
        <end position="894"/>
    </location>
</feature>
<sequence>MNVIRLKLLVILLSLSSILFASDSSFLSTLSDAEIALLAQQEPLTVLVDPAWEPLEYLDKQGNPTGLSYAYLQCISSLSGLTFIPVEEASWQDAYDKLLSGEIAMTGSISKTEEREATLRFSEPYLTVPLAIIAGEQVGYIGSLAELEGKRVAVVSHYAAQEWLARDYPNLTLVEVPSVSEGLLKVSRGECFALVENLLVANHYRAKLGLSRKVKVVGTTAYMNSLSIAVHEDYASILPIINKALQTIDSETRERLYRTYLPLQYERTVQRSTIYLIVGLALIVAVILGFWIWKLIEEVQRRKAVEKELADSEIKFKQLFSNAPVPMVLLTHEGKVASVNDAWVTTFGFKHGEINDIDIWYEKVYPDPTYRIQARQSWEAAVEESRRKKLHHIESHEYTLVAASGTVLEMEISGAFLDRFLLITFFDITERNSSMRSLQGLQEQTEQGRRIILNALEDQKIAQQSLAQSKATLDAAINSMIDSVFIIDPESRFILVNKAFLRYYRFSERTECPETLNAFSSLFEAYDSQGNLLDKQKWAGFQALSGKTGDTEYTVVKRETGERWIGSYSYAPIRDEQNVLLGAVVVCRDVTEIRANQKKLIYQRNHDYLTGLYSRAYFEHKLQRLEHAGAFTLALIDINGLKLINDSFGHDVGDSMLKATAQILRKCSTEGTTIARYGGDEFVFLLPGDSVQETEALLACVEERSREIRIESFRLSISSGYAVKEVGKERLQETLKRAEDHLQRNKIYESASAKNKSIGLVINSLFAKSPRELQHSRRVSLLSVFLAKQLHLSESDIKRIRIAALLHDIGKIGINESILNKPTRLEDNERDAVKRHPEIGYRILSASVEYSDLSLSVLEHHERWDGTGYPRGLKGEAISLPARIISVADSYDAMTSERSYKKPLPPEVAIAEIKRCSGSMYDPAVVSAFLSSISQFRGQDGETQEESELF</sequence>
<gene>
    <name evidence="8" type="ORF">DYP60_10290</name>
</gene>
<evidence type="ECO:0000313" key="9">
    <source>
        <dbReference type="Proteomes" id="UP000264002"/>
    </source>
</evidence>
<evidence type="ECO:0000259" key="4">
    <source>
        <dbReference type="PROSITE" id="PS50113"/>
    </source>
</evidence>
<name>A0A372MF01_9SPIR</name>
<dbReference type="Proteomes" id="UP000264002">
    <property type="component" value="Unassembled WGS sequence"/>
</dbReference>
<evidence type="ECO:0000259" key="5">
    <source>
        <dbReference type="PROSITE" id="PS50887"/>
    </source>
</evidence>
<dbReference type="Gene3D" id="3.30.450.20">
    <property type="entry name" value="PAS domain"/>
    <property type="match status" value="2"/>
</dbReference>
<feature type="domain" description="PAS" evidence="3">
    <location>
        <begin position="312"/>
        <end position="385"/>
    </location>
</feature>
<dbReference type="InterPro" id="IPR035965">
    <property type="entry name" value="PAS-like_dom_sf"/>
</dbReference>
<feature type="domain" description="GGDEF" evidence="5">
    <location>
        <begin position="629"/>
        <end position="762"/>
    </location>
</feature>
<protein>
    <submittedName>
        <fullName evidence="8">Diguanylate cyclase</fullName>
    </submittedName>
</protein>